<dbReference type="Proteomes" id="UP000218418">
    <property type="component" value="Plasmid plasmid1"/>
</dbReference>
<accession>A0A1Z4M2Q4</accession>
<dbReference type="OrthoDB" id="528961at2"/>
<dbReference type="AlphaFoldDB" id="A0A1Z4M2Q4"/>
<name>A0A1Z4M2Q4_9CYAN</name>
<keyword evidence="2" id="KW-1185">Reference proteome</keyword>
<keyword evidence="1" id="KW-0614">Plasmid</keyword>
<dbReference type="EMBL" id="AP018228">
    <property type="protein sequence ID" value="BAY87735.1"/>
    <property type="molecule type" value="Genomic_DNA"/>
</dbReference>
<evidence type="ECO:0000313" key="1">
    <source>
        <dbReference type="EMBL" id="BAY87735.1"/>
    </source>
</evidence>
<reference evidence="1 2" key="1">
    <citation type="submission" date="2017-06" db="EMBL/GenBank/DDBJ databases">
        <title>Genome sequencing of cyanobaciteial culture collection at National Institute for Environmental Studies (NIES).</title>
        <authorList>
            <person name="Hirose Y."/>
            <person name="Shimura Y."/>
            <person name="Fujisawa T."/>
            <person name="Nakamura Y."/>
            <person name="Kawachi M."/>
        </authorList>
    </citation>
    <scope>NUCLEOTIDE SEQUENCE [LARGE SCALE GENOMIC DNA]</scope>
    <source>
        <strain evidence="1 2">NIES-267</strain>
        <plasmid evidence="2">Plasmid1 dna</plasmid>
    </source>
</reference>
<geneLocation type="plasmid" evidence="2">
    <name>Plasmid1 dna</name>
</geneLocation>
<proteinExistence type="predicted"/>
<organism evidence="1 2">
    <name type="scientific">Calothrix parasitica NIES-267</name>
    <dbReference type="NCBI Taxonomy" id="1973488"/>
    <lineage>
        <taxon>Bacteria</taxon>
        <taxon>Bacillati</taxon>
        <taxon>Cyanobacteriota</taxon>
        <taxon>Cyanophyceae</taxon>
        <taxon>Nostocales</taxon>
        <taxon>Calotrichaceae</taxon>
        <taxon>Calothrix</taxon>
    </lineage>
</organism>
<gene>
    <name evidence="1" type="ORF">NIES267_72590</name>
</gene>
<protein>
    <submittedName>
        <fullName evidence="1">Uncharacterized protein</fullName>
    </submittedName>
</protein>
<sequence length="165" mass="18817">MPKPLPAKCRKCAMLTADKAKEIHGEDGDNCWNPKVCYSRRSHAKHRDRRNQTRNMKRVGEKVEHIEVDIEDFSEIYFATLIVYRPSGEATPVHAVGAEIWCGQQLQAKIQPIHCVGMVKSQILNYVNKMLSVLGANYGIKKFASLERLDPDRCPIRPCPHHPDQ</sequence>
<evidence type="ECO:0000313" key="2">
    <source>
        <dbReference type="Proteomes" id="UP000218418"/>
    </source>
</evidence>